<evidence type="ECO:0000256" key="10">
    <source>
        <dbReference type="ARBA" id="ARBA00022840"/>
    </source>
</evidence>
<evidence type="ECO:0000256" key="9">
    <source>
        <dbReference type="ARBA" id="ARBA00022777"/>
    </source>
</evidence>
<comment type="subcellular location">
    <subcellularLocation>
        <location evidence="2">Cell inner membrane</location>
        <topology evidence="2">Multi-pass membrane protein</topology>
    </subcellularLocation>
</comment>
<organism evidence="21 22">
    <name type="scientific">Aquimarina gracilis</name>
    <dbReference type="NCBI Taxonomy" id="874422"/>
    <lineage>
        <taxon>Bacteria</taxon>
        <taxon>Pseudomonadati</taxon>
        <taxon>Bacteroidota</taxon>
        <taxon>Flavobacteriia</taxon>
        <taxon>Flavobacteriales</taxon>
        <taxon>Flavobacteriaceae</taxon>
        <taxon>Aquimarina</taxon>
    </lineage>
</organism>
<evidence type="ECO:0000256" key="4">
    <source>
        <dbReference type="ARBA" id="ARBA00022475"/>
    </source>
</evidence>
<dbReference type="PROSITE" id="PS50110">
    <property type="entry name" value="RESPONSE_REGULATORY"/>
    <property type="match status" value="1"/>
</dbReference>
<keyword evidence="10 21" id="KW-0547">Nucleotide-binding</keyword>
<evidence type="ECO:0000256" key="15">
    <source>
        <dbReference type="SAM" id="Coils"/>
    </source>
</evidence>
<dbReference type="CDD" id="cd16922">
    <property type="entry name" value="HATPase_EvgS-ArcB-TorS-like"/>
    <property type="match status" value="1"/>
</dbReference>
<name>A0ABU5ZQR5_9FLAO</name>
<dbReference type="SUPFAM" id="SSF55874">
    <property type="entry name" value="ATPase domain of HSP90 chaperone/DNA topoisomerase II/histidine kinase"/>
    <property type="match status" value="1"/>
</dbReference>
<evidence type="ECO:0000256" key="3">
    <source>
        <dbReference type="ARBA" id="ARBA00012438"/>
    </source>
</evidence>
<dbReference type="Pfam" id="PF00989">
    <property type="entry name" value="PAS"/>
    <property type="match status" value="1"/>
</dbReference>
<dbReference type="PROSITE" id="PS50894">
    <property type="entry name" value="HPT"/>
    <property type="match status" value="1"/>
</dbReference>
<comment type="catalytic activity">
    <reaction evidence="1">
        <text>ATP + protein L-histidine = ADP + protein N-phospho-L-histidine.</text>
        <dbReference type="EC" id="2.7.13.3"/>
    </reaction>
</comment>
<keyword evidence="8" id="KW-0812">Transmembrane</keyword>
<dbReference type="InterPro" id="IPR036890">
    <property type="entry name" value="HATPase_C_sf"/>
</dbReference>
<dbReference type="NCBIfam" id="TIGR00229">
    <property type="entry name" value="sensory_box"/>
    <property type="match status" value="1"/>
</dbReference>
<dbReference type="Gene3D" id="3.40.50.2300">
    <property type="match status" value="1"/>
</dbReference>
<keyword evidence="15" id="KW-0175">Coiled coil</keyword>
<dbReference type="Gene3D" id="1.10.287.130">
    <property type="match status" value="1"/>
</dbReference>
<dbReference type="Gene3D" id="1.20.120.160">
    <property type="entry name" value="HPT domain"/>
    <property type="match status" value="1"/>
</dbReference>
<dbReference type="PROSITE" id="PS50112">
    <property type="entry name" value="PAS"/>
    <property type="match status" value="1"/>
</dbReference>
<dbReference type="SMART" id="SM00388">
    <property type="entry name" value="HisKA"/>
    <property type="match status" value="1"/>
</dbReference>
<dbReference type="EMBL" id="JAYKLX010000002">
    <property type="protein sequence ID" value="MEB3344398.1"/>
    <property type="molecule type" value="Genomic_DNA"/>
</dbReference>
<dbReference type="SUPFAM" id="SSF55785">
    <property type="entry name" value="PYP-like sensor domain (PAS domain)"/>
    <property type="match status" value="1"/>
</dbReference>
<dbReference type="PRINTS" id="PR00344">
    <property type="entry name" value="BCTRLSENSOR"/>
</dbReference>
<feature type="modified residue" description="Phosphohistidine" evidence="13">
    <location>
        <position position="862"/>
    </location>
</feature>
<dbReference type="GO" id="GO:0005524">
    <property type="term" value="F:ATP binding"/>
    <property type="evidence" value="ECO:0007669"/>
    <property type="project" value="UniProtKB-KW"/>
</dbReference>
<dbReference type="InterPro" id="IPR001789">
    <property type="entry name" value="Sig_transdc_resp-reg_receiver"/>
</dbReference>
<dbReference type="SMART" id="SM00448">
    <property type="entry name" value="REC"/>
    <property type="match status" value="1"/>
</dbReference>
<dbReference type="CDD" id="cd00130">
    <property type="entry name" value="PAS"/>
    <property type="match status" value="1"/>
</dbReference>
<dbReference type="CDD" id="cd17546">
    <property type="entry name" value="REC_hyHK_CKI1_RcsC-like"/>
    <property type="match status" value="1"/>
</dbReference>
<evidence type="ECO:0000256" key="12">
    <source>
        <dbReference type="ARBA" id="ARBA00023136"/>
    </source>
</evidence>
<dbReference type="InterPro" id="IPR035965">
    <property type="entry name" value="PAS-like_dom_sf"/>
</dbReference>
<dbReference type="Gene3D" id="3.30.565.10">
    <property type="entry name" value="Histidine kinase-like ATPase, C-terminal domain"/>
    <property type="match status" value="1"/>
</dbReference>
<dbReference type="PROSITE" id="PS50109">
    <property type="entry name" value="HIS_KIN"/>
    <property type="match status" value="1"/>
</dbReference>
<feature type="coiled-coil region" evidence="15">
    <location>
        <begin position="237"/>
        <end position="267"/>
    </location>
</feature>
<dbReference type="InterPro" id="IPR011006">
    <property type="entry name" value="CheY-like_superfamily"/>
</dbReference>
<evidence type="ECO:0000259" key="18">
    <source>
        <dbReference type="PROSITE" id="PS50112"/>
    </source>
</evidence>
<feature type="domain" description="PAC" evidence="19">
    <location>
        <begin position="348"/>
        <end position="398"/>
    </location>
</feature>
<dbReference type="CDD" id="cd00082">
    <property type="entry name" value="HisKA"/>
    <property type="match status" value="1"/>
</dbReference>
<keyword evidence="4" id="KW-1003">Cell membrane</keyword>
<keyword evidence="7" id="KW-0808">Transferase</keyword>
<reference evidence="21 22" key="1">
    <citation type="journal article" date="2013" name="Int. J. Syst. Evol. Microbiol.">
        <title>Aquimarina gracilis sp. nov., isolated from the gut microflora of a mussel, Mytilus coruscus, and emended description of Aquimarina spongiae.</title>
        <authorList>
            <person name="Park S.C."/>
            <person name="Choe H.N."/>
            <person name="Baik K.S."/>
            <person name="Seong C.N."/>
        </authorList>
    </citation>
    <scope>NUCLEOTIDE SEQUENCE [LARGE SCALE GENOMIC DNA]</scope>
    <source>
        <strain evidence="21 22">PSC32</strain>
    </source>
</reference>
<evidence type="ECO:0000259" key="16">
    <source>
        <dbReference type="PROSITE" id="PS50109"/>
    </source>
</evidence>
<keyword evidence="10 21" id="KW-0067">ATP-binding</keyword>
<dbReference type="RefSeq" id="WP_324178449.1">
    <property type="nucleotide sequence ID" value="NZ_BAABAW010000003.1"/>
</dbReference>
<dbReference type="PANTHER" id="PTHR43047">
    <property type="entry name" value="TWO-COMPONENT HISTIDINE PROTEIN KINASE"/>
    <property type="match status" value="1"/>
</dbReference>
<evidence type="ECO:0000259" key="17">
    <source>
        <dbReference type="PROSITE" id="PS50110"/>
    </source>
</evidence>
<dbReference type="InterPro" id="IPR008207">
    <property type="entry name" value="Sig_transdc_His_kin_Hpt_dom"/>
</dbReference>
<evidence type="ECO:0000256" key="11">
    <source>
        <dbReference type="ARBA" id="ARBA00022989"/>
    </source>
</evidence>
<keyword evidence="22" id="KW-1185">Reference proteome</keyword>
<dbReference type="PROSITE" id="PS50113">
    <property type="entry name" value="PAC"/>
    <property type="match status" value="1"/>
</dbReference>
<feature type="modified residue" description="4-aspartylphosphate" evidence="14">
    <location>
        <position position="714"/>
    </location>
</feature>
<evidence type="ECO:0000256" key="14">
    <source>
        <dbReference type="PROSITE-ProRule" id="PRU00169"/>
    </source>
</evidence>
<comment type="caution">
    <text evidence="21">The sequence shown here is derived from an EMBL/GenBank/DDBJ whole genome shotgun (WGS) entry which is preliminary data.</text>
</comment>
<proteinExistence type="predicted"/>
<evidence type="ECO:0000256" key="5">
    <source>
        <dbReference type="ARBA" id="ARBA00022519"/>
    </source>
</evidence>
<dbReference type="Pfam" id="PF02518">
    <property type="entry name" value="HATPase_c"/>
    <property type="match status" value="1"/>
</dbReference>
<dbReference type="InterPro" id="IPR003661">
    <property type="entry name" value="HisK_dim/P_dom"/>
</dbReference>
<evidence type="ECO:0000256" key="2">
    <source>
        <dbReference type="ARBA" id="ARBA00004429"/>
    </source>
</evidence>
<dbReference type="InterPro" id="IPR000014">
    <property type="entry name" value="PAS"/>
</dbReference>
<evidence type="ECO:0000256" key="13">
    <source>
        <dbReference type="PROSITE-ProRule" id="PRU00110"/>
    </source>
</evidence>
<evidence type="ECO:0000256" key="6">
    <source>
        <dbReference type="ARBA" id="ARBA00022553"/>
    </source>
</evidence>
<keyword evidence="11" id="KW-1133">Transmembrane helix</keyword>
<sequence length="923" mass="105950">MIFQWFKRILHLKKAAAPENHGKQEIVDLIDFLWKQIKMPSNNNSLQTKVKAFRELSAAKKIASLPQIYLSIEQHIIEQEKGDRQAIASIRHTIFNEFDSLLKHKSFKLIFAPLKEQELTLCKVFLSEVLEKSSELVGKFNEPRIIQIKKHLETDYDFLTIDLIRERKKLLEFSNEIFLKIKNTLGINAITNIYLVIYKKHFESYHLLDSFTAILNVIPEEILAKDLINFPSKQQMLKMLQKQLLSLEEINERLTEEIIERTKVEEELKYSEHLNTTILETAMDGVILVNSQGIVLNWNKQAENILELKREETIGKSIYSLVPYKLRQELQRSFNNYIQTGSDELINKRVETSVNRKNGTVVYVELTIIAIETKDDYLFNAFFRDITNKKIIDNEIREAKVLAEKSAKAKSVFLSNMSHEIRTPLNVILGLTGILQKSDFTNLQVDKKNLDGIQFSAENLLVLINDILDFSKIEAGKLSLHNTDFNLQELIINISRGFKIKADEKGLDYKMIIDPLLPKFIIGDQLRLNQILINLLGNAIKFTHKGEITIHIKPEKLEEQHITINFSVQDTGVGIPKDKLNTIFESFYQVHKPGKNKIEGTGLGLSISKQLIELQGGELNAQSEPGKGSTFEFSIKYHKSNFISTNLINEGKTTSKNTHNLSGMKVLVVEDNKMNQFFIKQLLSNWEIDTDVAENGKIALKKIENSMYDLILMDMHMPVMDGPETAAIIRQSNNPYISQIPIVACSADVFPESKKKATKSGMNFYLTKPLSEKALEEILFSLKPNNNQKDIDFNKVSENVKNAIPPSKRICDLSFLKETFDNDREVIKSVLQIFTEDTPIDYEKLKLCIKNQEFLTTKETAHKLKSSFKTIGLNNEASILQEIENASRDEIDFTQIEKLFQKLEQSFPKILIEVAQHIRDLNS</sequence>
<dbReference type="InterPro" id="IPR013767">
    <property type="entry name" value="PAS_fold"/>
</dbReference>
<dbReference type="InterPro" id="IPR036641">
    <property type="entry name" value="HPT_dom_sf"/>
</dbReference>
<evidence type="ECO:0000256" key="8">
    <source>
        <dbReference type="ARBA" id="ARBA00022692"/>
    </source>
</evidence>
<gene>
    <name evidence="21" type="ORF">U6A24_02945</name>
</gene>
<feature type="domain" description="HPt" evidence="20">
    <location>
        <begin position="823"/>
        <end position="923"/>
    </location>
</feature>
<dbReference type="SMART" id="SM00387">
    <property type="entry name" value="HATPase_c"/>
    <property type="match status" value="1"/>
</dbReference>
<keyword evidence="12" id="KW-0472">Membrane</keyword>
<keyword evidence="5" id="KW-0997">Cell inner membrane</keyword>
<dbReference type="Gene3D" id="3.30.450.20">
    <property type="entry name" value="PAS domain"/>
    <property type="match status" value="1"/>
</dbReference>
<evidence type="ECO:0000259" key="19">
    <source>
        <dbReference type="PROSITE" id="PS50113"/>
    </source>
</evidence>
<dbReference type="Proteomes" id="UP001327027">
    <property type="component" value="Unassembled WGS sequence"/>
</dbReference>
<dbReference type="SUPFAM" id="SSF47384">
    <property type="entry name" value="Homodimeric domain of signal transducing histidine kinase"/>
    <property type="match status" value="1"/>
</dbReference>
<dbReference type="InterPro" id="IPR036097">
    <property type="entry name" value="HisK_dim/P_sf"/>
</dbReference>
<feature type="domain" description="PAS" evidence="18">
    <location>
        <begin position="271"/>
        <end position="341"/>
    </location>
</feature>
<dbReference type="InterPro" id="IPR003594">
    <property type="entry name" value="HATPase_dom"/>
</dbReference>
<feature type="domain" description="Histidine kinase" evidence="16">
    <location>
        <begin position="416"/>
        <end position="639"/>
    </location>
</feature>
<evidence type="ECO:0000313" key="22">
    <source>
        <dbReference type="Proteomes" id="UP001327027"/>
    </source>
</evidence>
<evidence type="ECO:0000313" key="21">
    <source>
        <dbReference type="EMBL" id="MEB3344398.1"/>
    </source>
</evidence>
<dbReference type="SMART" id="SM00091">
    <property type="entry name" value="PAS"/>
    <property type="match status" value="1"/>
</dbReference>
<keyword evidence="6 14" id="KW-0597">Phosphoprotein</keyword>
<dbReference type="SUPFAM" id="SSF47226">
    <property type="entry name" value="Histidine-containing phosphotransfer domain, HPT domain"/>
    <property type="match status" value="1"/>
</dbReference>
<dbReference type="InterPro" id="IPR000700">
    <property type="entry name" value="PAS-assoc_C"/>
</dbReference>
<dbReference type="Pfam" id="PF00072">
    <property type="entry name" value="Response_reg"/>
    <property type="match status" value="1"/>
</dbReference>
<evidence type="ECO:0000256" key="1">
    <source>
        <dbReference type="ARBA" id="ARBA00000085"/>
    </source>
</evidence>
<dbReference type="Pfam" id="PF00512">
    <property type="entry name" value="HisKA"/>
    <property type="match status" value="1"/>
</dbReference>
<evidence type="ECO:0000256" key="7">
    <source>
        <dbReference type="ARBA" id="ARBA00022679"/>
    </source>
</evidence>
<dbReference type="InterPro" id="IPR005467">
    <property type="entry name" value="His_kinase_dom"/>
</dbReference>
<accession>A0ABU5ZQR5</accession>
<feature type="domain" description="Response regulatory" evidence="17">
    <location>
        <begin position="665"/>
        <end position="783"/>
    </location>
</feature>
<dbReference type="EC" id="2.7.13.3" evidence="3"/>
<protein>
    <recommendedName>
        <fullName evidence="3">histidine kinase</fullName>
        <ecNumber evidence="3">2.7.13.3</ecNumber>
    </recommendedName>
</protein>
<dbReference type="InterPro" id="IPR004358">
    <property type="entry name" value="Sig_transdc_His_kin-like_C"/>
</dbReference>
<keyword evidence="9" id="KW-0418">Kinase</keyword>
<dbReference type="SUPFAM" id="SSF52172">
    <property type="entry name" value="CheY-like"/>
    <property type="match status" value="1"/>
</dbReference>
<evidence type="ECO:0000259" key="20">
    <source>
        <dbReference type="PROSITE" id="PS50894"/>
    </source>
</evidence>